<proteinExistence type="predicted"/>
<dbReference type="EMBL" id="JAAOLE020000001">
    <property type="protein sequence ID" value="NVI42909.1"/>
    <property type="molecule type" value="Genomic_DNA"/>
</dbReference>
<name>A0A973VWM3_9BRAD</name>
<sequence>MSEELYDGMLDAIPPNPARAKNYVELLALMKEQQKIAERGVRQSPDDFWMDQKGPVVAHCARAIVPSGAPILPSGPQDPDIPHANRLNRLIKIRVYRQGLKMTNGFNG</sequence>
<dbReference type="RefSeq" id="WP_156929102.1">
    <property type="nucleotide sequence ID" value="NZ_CP088285.1"/>
</dbReference>
<comment type="caution">
    <text evidence="1">The sequence shown here is derived from an EMBL/GenBank/DDBJ whole genome shotgun (WGS) entry which is preliminary data.</text>
</comment>
<accession>A0A973VWM3</accession>
<dbReference type="AlphaFoldDB" id="A0A973VWM3"/>
<evidence type="ECO:0000313" key="1">
    <source>
        <dbReference type="EMBL" id="NVI42909.1"/>
    </source>
</evidence>
<protein>
    <submittedName>
        <fullName evidence="1">Uncharacterized protein</fullName>
    </submittedName>
</protein>
<reference evidence="1" key="1">
    <citation type="submission" date="2020-06" db="EMBL/GenBank/DDBJ databases">
        <title>Whole Genome Sequence of Bradyrhizobium sp. Strain 1S1.</title>
        <authorList>
            <person name="Bromfield E.S.P."/>
            <person name="Cloutier S."/>
        </authorList>
    </citation>
    <scope>NUCLEOTIDE SEQUENCE [LARGE SCALE GENOMIC DNA]</scope>
    <source>
        <strain evidence="1">1S1</strain>
    </source>
</reference>
<gene>
    <name evidence="1" type="ORF">HAP48_007450</name>
</gene>
<organism evidence="1">
    <name type="scientific">Bradyrhizobium septentrionale</name>
    <dbReference type="NCBI Taxonomy" id="1404411"/>
    <lineage>
        <taxon>Bacteria</taxon>
        <taxon>Pseudomonadati</taxon>
        <taxon>Pseudomonadota</taxon>
        <taxon>Alphaproteobacteria</taxon>
        <taxon>Hyphomicrobiales</taxon>
        <taxon>Nitrobacteraceae</taxon>
        <taxon>Bradyrhizobium</taxon>
    </lineage>
</organism>